<keyword evidence="2" id="KW-1185">Reference proteome</keyword>
<evidence type="ECO:0000313" key="1">
    <source>
        <dbReference type="EMBL" id="KAI8029500.1"/>
    </source>
</evidence>
<sequence length="181" mass="20119">MVKTVLMRPHAVALCAFQFQAQTHFFSSRALLPCLLATKPFFFCNLTPLRRRISMLPEKVSGTKRSGCDGYGSKLESRRSLSIIRATTNQVNDSGSIDSPLIQSMENKIKEHLNADSVIVKDAYGDGRHVSIDVISSAFEGQSAVSRQRMVYKAIWEELQSIVHAVDQMTTRTPTEAAAKK</sequence>
<organism evidence="1 2">
    <name type="scientific">Camellia lanceoleosa</name>
    <dbReference type="NCBI Taxonomy" id="1840588"/>
    <lineage>
        <taxon>Eukaryota</taxon>
        <taxon>Viridiplantae</taxon>
        <taxon>Streptophyta</taxon>
        <taxon>Embryophyta</taxon>
        <taxon>Tracheophyta</taxon>
        <taxon>Spermatophyta</taxon>
        <taxon>Magnoliopsida</taxon>
        <taxon>eudicotyledons</taxon>
        <taxon>Gunneridae</taxon>
        <taxon>Pentapetalae</taxon>
        <taxon>asterids</taxon>
        <taxon>Ericales</taxon>
        <taxon>Theaceae</taxon>
        <taxon>Camellia</taxon>
    </lineage>
</organism>
<comment type="caution">
    <text evidence="1">The sequence shown here is derived from an EMBL/GenBank/DDBJ whole genome shotgun (WGS) entry which is preliminary data.</text>
</comment>
<accession>A0ACC0IV35</accession>
<proteinExistence type="predicted"/>
<protein>
    <submittedName>
        <fullName evidence="1">Uncharacterized protein</fullName>
    </submittedName>
</protein>
<name>A0ACC0IV35_9ERIC</name>
<gene>
    <name evidence="1" type="ORF">LOK49_LG01G01963</name>
</gene>
<reference evidence="1 2" key="1">
    <citation type="journal article" date="2022" name="Plant J.">
        <title>Chromosome-level genome of Camellia lanceoleosa provides a valuable resource for understanding genome evolution and self-incompatibility.</title>
        <authorList>
            <person name="Gong W."/>
            <person name="Xiao S."/>
            <person name="Wang L."/>
            <person name="Liao Z."/>
            <person name="Chang Y."/>
            <person name="Mo W."/>
            <person name="Hu G."/>
            <person name="Li W."/>
            <person name="Zhao G."/>
            <person name="Zhu H."/>
            <person name="Hu X."/>
            <person name="Ji K."/>
            <person name="Xiang X."/>
            <person name="Song Q."/>
            <person name="Yuan D."/>
            <person name="Jin S."/>
            <person name="Zhang L."/>
        </authorList>
    </citation>
    <scope>NUCLEOTIDE SEQUENCE [LARGE SCALE GENOMIC DNA]</scope>
    <source>
        <strain evidence="1">SQ_2022a</strain>
    </source>
</reference>
<dbReference type="EMBL" id="CM045758">
    <property type="protein sequence ID" value="KAI8029500.1"/>
    <property type="molecule type" value="Genomic_DNA"/>
</dbReference>
<evidence type="ECO:0000313" key="2">
    <source>
        <dbReference type="Proteomes" id="UP001060215"/>
    </source>
</evidence>
<dbReference type="Proteomes" id="UP001060215">
    <property type="component" value="Chromosome 1"/>
</dbReference>